<gene>
    <name evidence="1" type="ORF">ZHD862_LOCUS24232</name>
</gene>
<proteinExistence type="predicted"/>
<comment type="caution">
    <text evidence="1">The sequence shown here is derived from an EMBL/GenBank/DDBJ whole genome shotgun (WGS) entry which is preliminary data.</text>
</comment>
<evidence type="ECO:0000313" key="2">
    <source>
        <dbReference type="Proteomes" id="UP000663864"/>
    </source>
</evidence>
<dbReference type="AlphaFoldDB" id="A0A814YE10"/>
<dbReference type="Proteomes" id="UP000663864">
    <property type="component" value="Unassembled WGS sequence"/>
</dbReference>
<name>A0A814YE10_9BILA</name>
<organism evidence="1 2">
    <name type="scientific">Rotaria sordida</name>
    <dbReference type="NCBI Taxonomy" id="392033"/>
    <lineage>
        <taxon>Eukaryota</taxon>
        <taxon>Metazoa</taxon>
        <taxon>Spiralia</taxon>
        <taxon>Gnathifera</taxon>
        <taxon>Rotifera</taxon>
        <taxon>Eurotatoria</taxon>
        <taxon>Bdelloidea</taxon>
        <taxon>Philodinida</taxon>
        <taxon>Philodinidae</taxon>
        <taxon>Rotaria</taxon>
    </lineage>
</organism>
<reference evidence="1" key="1">
    <citation type="submission" date="2021-02" db="EMBL/GenBank/DDBJ databases">
        <authorList>
            <person name="Nowell W R."/>
        </authorList>
    </citation>
    <scope>NUCLEOTIDE SEQUENCE</scope>
</reference>
<protein>
    <submittedName>
        <fullName evidence="1">Uncharacterized protein</fullName>
    </submittedName>
</protein>
<evidence type="ECO:0000313" key="1">
    <source>
        <dbReference type="EMBL" id="CAF1228302.1"/>
    </source>
</evidence>
<dbReference type="EMBL" id="CAJNOT010001630">
    <property type="protein sequence ID" value="CAF1228302.1"/>
    <property type="molecule type" value="Genomic_DNA"/>
</dbReference>
<accession>A0A814YE10</accession>
<sequence>MKPMNLQQLPHRIINLVAWNSQSIGIVLDAPSVLLIPASPPGYCSARIQERDDIAIYKPEPCIPGTHKIGRSFGPCVMCSAGTKNNGSAGEMCARCTVNDTSWCFAAAINEVDMTNITSYDQANPYPESPHTTGFDDILLQNIFQVTGYKCKDVALQQIRDRGLNTPFTNFNCSETNGILTIAKLLPQHVITLELTLNGPHFVGGLRLCFLAPLATNVSTHSKAQQMDTCQFFFTPNETLTRNPTVNVKMTKVINRTAGLMIPNNTTYTGLWLSSFMTDTLTDELLFSRDAEYLRYVPEKTILVVVITESEFYMKNTQEPIARYYEIAFNTVLFASKTLVVMARSNDRKSSYQNTIFKSRYSYLNNGGQKLK</sequence>